<comment type="function">
    <text evidence="6">Methylates ribosomal protein L11.</text>
</comment>
<evidence type="ECO:0000313" key="8">
    <source>
        <dbReference type="Proteomes" id="UP000594118"/>
    </source>
</evidence>
<keyword evidence="2 6" id="KW-0963">Cytoplasm</keyword>
<dbReference type="Pfam" id="PF06325">
    <property type="entry name" value="PrmA"/>
    <property type="match status" value="1"/>
</dbReference>
<dbReference type="CDD" id="cd02440">
    <property type="entry name" value="AdoMet_MTases"/>
    <property type="match status" value="1"/>
</dbReference>
<comment type="catalytic activity">
    <reaction evidence="6">
        <text>L-lysyl-[protein] + 3 S-adenosyl-L-methionine = N(6),N(6),N(6)-trimethyl-L-lysyl-[protein] + 3 S-adenosyl-L-homocysteine + 3 H(+)</text>
        <dbReference type="Rhea" id="RHEA:54192"/>
        <dbReference type="Rhea" id="RHEA-COMP:9752"/>
        <dbReference type="Rhea" id="RHEA-COMP:13826"/>
        <dbReference type="ChEBI" id="CHEBI:15378"/>
        <dbReference type="ChEBI" id="CHEBI:29969"/>
        <dbReference type="ChEBI" id="CHEBI:57856"/>
        <dbReference type="ChEBI" id="CHEBI:59789"/>
        <dbReference type="ChEBI" id="CHEBI:61961"/>
    </reaction>
</comment>
<dbReference type="EC" id="2.1.1.-" evidence="6"/>
<dbReference type="KEGG" id="pshq:F3W81_10405"/>
<feature type="binding site" evidence="6">
    <location>
        <position position="178"/>
    </location>
    <ligand>
        <name>S-adenosyl-L-methionine</name>
        <dbReference type="ChEBI" id="CHEBI:59789"/>
    </ligand>
</feature>
<reference evidence="7 8" key="1">
    <citation type="submission" date="2019-10" db="EMBL/GenBank/DDBJ databases">
        <title>Pseudopuniceibacterium sp. HQ09 islated from Antarctica.</title>
        <authorList>
            <person name="Liao L."/>
            <person name="Su S."/>
            <person name="Chen B."/>
            <person name="Yu Y."/>
        </authorList>
    </citation>
    <scope>NUCLEOTIDE SEQUENCE [LARGE SCALE GENOMIC DNA]</scope>
    <source>
        <strain evidence="7 8">HQ09</strain>
    </source>
</reference>
<keyword evidence="3 6" id="KW-0489">Methyltransferase</keyword>
<keyword evidence="5 6" id="KW-0949">S-adenosyl-L-methionine</keyword>
<evidence type="ECO:0000256" key="4">
    <source>
        <dbReference type="ARBA" id="ARBA00022679"/>
    </source>
</evidence>
<evidence type="ECO:0000256" key="2">
    <source>
        <dbReference type="ARBA" id="ARBA00022490"/>
    </source>
</evidence>
<comment type="subcellular location">
    <subcellularLocation>
        <location evidence="6">Cytoplasm</location>
    </subcellularLocation>
</comment>
<protein>
    <recommendedName>
        <fullName evidence="6">Ribosomal protein L11 methyltransferase</fullName>
        <shortName evidence="6">L11 Mtase</shortName>
        <ecNumber evidence="6">2.1.1.-</ecNumber>
    </recommendedName>
</protein>
<dbReference type="GO" id="GO:0005737">
    <property type="term" value="C:cytoplasm"/>
    <property type="evidence" value="ECO:0007669"/>
    <property type="project" value="UniProtKB-SubCell"/>
</dbReference>
<dbReference type="PANTHER" id="PTHR43648">
    <property type="entry name" value="ELECTRON TRANSFER FLAVOPROTEIN BETA SUBUNIT LYSINE METHYLTRANSFERASE"/>
    <property type="match status" value="1"/>
</dbReference>
<dbReference type="Proteomes" id="UP000594118">
    <property type="component" value="Chromosome"/>
</dbReference>
<comment type="similarity">
    <text evidence="1 6">Belongs to the methyltransferase superfamily. PrmA family.</text>
</comment>
<gene>
    <name evidence="6" type="primary">prmA</name>
    <name evidence="7" type="ORF">F3W81_10405</name>
</gene>
<evidence type="ECO:0000313" key="7">
    <source>
        <dbReference type="EMBL" id="QOL81186.1"/>
    </source>
</evidence>
<dbReference type="HAMAP" id="MF_00735">
    <property type="entry name" value="Methyltr_PrmA"/>
    <property type="match status" value="1"/>
</dbReference>
<evidence type="ECO:0000256" key="3">
    <source>
        <dbReference type="ARBA" id="ARBA00022603"/>
    </source>
</evidence>
<dbReference type="InterPro" id="IPR004498">
    <property type="entry name" value="Ribosomal_PrmA_MeTrfase"/>
</dbReference>
<feature type="binding site" evidence="6">
    <location>
        <position position="156"/>
    </location>
    <ligand>
        <name>S-adenosyl-L-methionine</name>
        <dbReference type="ChEBI" id="CHEBI:59789"/>
    </ligand>
</feature>
<keyword evidence="4 6" id="KW-0808">Transferase</keyword>
<dbReference type="GO" id="GO:0032259">
    <property type="term" value="P:methylation"/>
    <property type="evidence" value="ECO:0007669"/>
    <property type="project" value="UniProtKB-KW"/>
</dbReference>
<proteinExistence type="inferred from homology"/>
<evidence type="ECO:0000256" key="6">
    <source>
        <dbReference type="HAMAP-Rule" id="MF_00735"/>
    </source>
</evidence>
<dbReference type="GO" id="GO:0008276">
    <property type="term" value="F:protein methyltransferase activity"/>
    <property type="evidence" value="ECO:0007669"/>
    <property type="project" value="UniProtKB-UniRule"/>
</dbReference>
<dbReference type="EMBL" id="CP045201">
    <property type="protein sequence ID" value="QOL81186.1"/>
    <property type="molecule type" value="Genomic_DNA"/>
</dbReference>
<name>A0A7L9WP47_9RHOB</name>
<feature type="binding site" evidence="6">
    <location>
        <position position="225"/>
    </location>
    <ligand>
        <name>S-adenosyl-L-methionine</name>
        <dbReference type="ChEBI" id="CHEBI:59789"/>
    </ligand>
</feature>
<dbReference type="SUPFAM" id="SSF53335">
    <property type="entry name" value="S-adenosyl-L-methionine-dependent methyltransferases"/>
    <property type="match status" value="1"/>
</dbReference>
<organism evidence="7 8">
    <name type="scientific">Pseudooceanicola spongiae</name>
    <dbReference type="NCBI Taxonomy" id="2613965"/>
    <lineage>
        <taxon>Bacteria</taxon>
        <taxon>Pseudomonadati</taxon>
        <taxon>Pseudomonadota</taxon>
        <taxon>Alphaproteobacteria</taxon>
        <taxon>Rhodobacterales</taxon>
        <taxon>Paracoccaceae</taxon>
        <taxon>Pseudooceanicola</taxon>
    </lineage>
</organism>
<evidence type="ECO:0000256" key="5">
    <source>
        <dbReference type="ARBA" id="ARBA00022691"/>
    </source>
</evidence>
<dbReference type="Gene3D" id="3.40.50.150">
    <property type="entry name" value="Vaccinia Virus protein VP39"/>
    <property type="match status" value="1"/>
</dbReference>
<evidence type="ECO:0000256" key="1">
    <source>
        <dbReference type="ARBA" id="ARBA00009741"/>
    </source>
</evidence>
<feature type="binding site" evidence="6">
    <location>
        <position position="132"/>
    </location>
    <ligand>
        <name>S-adenosyl-L-methionine</name>
        <dbReference type="ChEBI" id="CHEBI:59789"/>
    </ligand>
</feature>
<dbReference type="AlphaFoldDB" id="A0A7L9WP47"/>
<dbReference type="InterPro" id="IPR050078">
    <property type="entry name" value="Ribosomal_L11_MeTrfase_PrmA"/>
</dbReference>
<keyword evidence="8" id="KW-1185">Reference proteome</keyword>
<dbReference type="PANTHER" id="PTHR43648:SF1">
    <property type="entry name" value="ELECTRON TRANSFER FLAVOPROTEIN BETA SUBUNIT LYSINE METHYLTRANSFERASE"/>
    <property type="match status" value="1"/>
</dbReference>
<dbReference type="InterPro" id="IPR029063">
    <property type="entry name" value="SAM-dependent_MTases_sf"/>
</dbReference>
<accession>A0A7L9WP47</accession>
<dbReference type="RefSeq" id="WP_193079107.1">
    <property type="nucleotide sequence ID" value="NZ_CP045201.1"/>
</dbReference>
<sequence>MPTFTAFTTLTGKPGAEALGEAMESLMPEPYGVGVFEMEDGSGLWEVGGYFTEAPDQAGLALLATIHSARPFAISELPETDWVAKVRRELSPVVAGRFWVYGSHDADKMPEGVEPLLIEAAMAFGTGHHGTTLGCLRALDRIDNEGFTSDRVADIGCGTAVLAMAAARIWPGTPIASDIDPVAVDVAVANLAANCMDGRVTCLEATGFDHPTLAAGAPYGLIFANILMGPLILLAPDITSHLQPGGFAVLSGLLNEQADDVFAAYKAQGMELHFSEQIREWTTLTLRKPA</sequence>